<evidence type="ECO:0000256" key="1">
    <source>
        <dbReference type="ARBA" id="ARBA00009254"/>
    </source>
</evidence>
<gene>
    <name evidence="5" type="primary">rpmC</name>
    <name evidence="6" type="ORF">DB32_007784</name>
</gene>
<dbReference type="KEGG" id="samy:DB32_007784"/>
<organism evidence="6 7">
    <name type="scientific">Sandaracinus amylolyticus</name>
    <dbReference type="NCBI Taxonomy" id="927083"/>
    <lineage>
        <taxon>Bacteria</taxon>
        <taxon>Pseudomonadati</taxon>
        <taxon>Myxococcota</taxon>
        <taxon>Polyangia</taxon>
        <taxon>Polyangiales</taxon>
        <taxon>Sandaracinaceae</taxon>
        <taxon>Sandaracinus</taxon>
    </lineage>
</organism>
<dbReference type="CDD" id="cd00427">
    <property type="entry name" value="Ribosomal_L29_HIP"/>
    <property type="match status" value="1"/>
</dbReference>
<keyword evidence="3 5" id="KW-0687">Ribonucleoprotein</keyword>
<dbReference type="GO" id="GO:0022625">
    <property type="term" value="C:cytosolic large ribosomal subunit"/>
    <property type="evidence" value="ECO:0007669"/>
    <property type="project" value="TreeGrafter"/>
</dbReference>
<dbReference type="InterPro" id="IPR001854">
    <property type="entry name" value="Ribosomal_uL29"/>
</dbReference>
<protein>
    <recommendedName>
        <fullName evidence="4 5">Large ribosomal subunit protein uL29</fullName>
    </recommendedName>
</protein>
<dbReference type="InterPro" id="IPR050063">
    <property type="entry name" value="Ribosomal_protein_uL29"/>
</dbReference>
<keyword evidence="2 5" id="KW-0689">Ribosomal protein</keyword>
<reference evidence="6 7" key="1">
    <citation type="submission" date="2015-03" db="EMBL/GenBank/DDBJ databases">
        <title>Genome assembly of Sandaracinus amylolyticus DSM 53668.</title>
        <authorList>
            <person name="Sharma G."/>
            <person name="Subramanian S."/>
        </authorList>
    </citation>
    <scope>NUCLEOTIDE SEQUENCE [LARGE SCALE GENOMIC DNA]</scope>
    <source>
        <strain evidence="6 7">DSM 53668</strain>
    </source>
</reference>
<evidence type="ECO:0000256" key="3">
    <source>
        <dbReference type="ARBA" id="ARBA00023274"/>
    </source>
</evidence>
<dbReference type="HAMAP" id="MF_00374">
    <property type="entry name" value="Ribosomal_uL29"/>
    <property type="match status" value="1"/>
</dbReference>
<dbReference type="FunFam" id="1.10.287.310:FF:000001">
    <property type="entry name" value="50S ribosomal protein L29"/>
    <property type="match status" value="1"/>
</dbReference>
<evidence type="ECO:0000313" key="7">
    <source>
        <dbReference type="Proteomes" id="UP000034883"/>
    </source>
</evidence>
<dbReference type="RefSeq" id="WP_053237583.1">
    <property type="nucleotide sequence ID" value="NZ_CP011125.1"/>
</dbReference>
<proteinExistence type="inferred from homology"/>
<dbReference type="EMBL" id="CP011125">
    <property type="protein sequence ID" value="AKF10635.1"/>
    <property type="molecule type" value="Genomic_DNA"/>
</dbReference>
<evidence type="ECO:0000256" key="4">
    <source>
        <dbReference type="ARBA" id="ARBA00035204"/>
    </source>
</evidence>
<evidence type="ECO:0000256" key="5">
    <source>
        <dbReference type="HAMAP-Rule" id="MF_00374"/>
    </source>
</evidence>
<comment type="similarity">
    <text evidence="1 5">Belongs to the universal ribosomal protein uL29 family.</text>
</comment>
<dbReference type="AlphaFoldDB" id="A0A0F6YMS2"/>
<name>A0A0F6YMS2_9BACT</name>
<dbReference type="NCBIfam" id="TIGR00012">
    <property type="entry name" value="L29"/>
    <property type="match status" value="1"/>
</dbReference>
<dbReference type="InterPro" id="IPR036049">
    <property type="entry name" value="Ribosomal_uL29_sf"/>
</dbReference>
<dbReference type="PANTHER" id="PTHR10916">
    <property type="entry name" value="60S RIBOSOMAL PROTEIN L35/50S RIBOSOMAL PROTEIN L29"/>
    <property type="match status" value="1"/>
</dbReference>
<dbReference type="Gene3D" id="1.10.287.310">
    <property type="match status" value="1"/>
</dbReference>
<evidence type="ECO:0000313" key="6">
    <source>
        <dbReference type="EMBL" id="AKF10635.1"/>
    </source>
</evidence>
<dbReference type="GO" id="GO:0006412">
    <property type="term" value="P:translation"/>
    <property type="evidence" value="ECO:0007669"/>
    <property type="project" value="UniProtKB-UniRule"/>
</dbReference>
<dbReference type="SUPFAM" id="SSF46561">
    <property type="entry name" value="Ribosomal protein L29 (L29p)"/>
    <property type="match status" value="1"/>
</dbReference>
<dbReference type="PANTHER" id="PTHR10916:SF0">
    <property type="entry name" value="LARGE RIBOSOMAL SUBUNIT PROTEIN UL29C"/>
    <property type="match status" value="1"/>
</dbReference>
<dbReference type="STRING" id="927083.DB32_007784"/>
<keyword evidence="7" id="KW-1185">Reference proteome</keyword>
<dbReference type="Proteomes" id="UP000034883">
    <property type="component" value="Chromosome"/>
</dbReference>
<accession>A0A0F6YMS2</accession>
<dbReference type="Pfam" id="PF00831">
    <property type="entry name" value="Ribosomal_L29"/>
    <property type="match status" value="1"/>
</dbReference>
<evidence type="ECO:0000256" key="2">
    <source>
        <dbReference type="ARBA" id="ARBA00022980"/>
    </source>
</evidence>
<sequence length="70" mass="8275">MTKPSELRDKTDDELKELEKSMTRELWQSRFSNYSNQLDDTDKIRRLRRDIARVKTLMTERATKAAGENG</sequence>
<dbReference type="OrthoDB" id="9815192at2"/>
<dbReference type="GO" id="GO:0003735">
    <property type="term" value="F:structural constituent of ribosome"/>
    <property type="evidence" value="ECO:0007669"/>
    <property type="project" value="InterPro"/>
</dbReference>